<comment type="caution">
    <text evidence="1">The sequence shown here is derived from an EMBL/GenBank/DDBJ whole genome shotgun (WGS) entry which is preliminary data.</text>
</comment>
<dbReference type="Proteomes" id="UP001501358">
    <property type="component" value="Unassembled WGS sequence"/>
</dbReference>
<accession>A0ABP5ZU40</accession>
<dbReference type="RefSeq" id="WP_344385084.1">
    <property type="nucleotide sequence ID" value="NZ_BAAATA010000034.1"/>
</dbReference>
<reference evidence="2" key="1">
    <citation type="journal article" date="2019" name="Int. J. Syst. Evol. Microbiol.">
        <title>The Global Catalogue of Microorganisms (GCM) 10K type strain sequencing project: providing services to taxonomists for standard genome sequencing and annotation.</title>
        <authorList>
            <consortium name="The Broad Institute Genomics Platform"/>
            <consortium name="The Broad Institute Genome Sequencing Center for Infectious Disease"/>
            <person name="Wu L."/>
            <person name="Ma J."/>
        </authorList>
    </citation>
    <scope>NUCLEOTIDE SEQUENCE [LARGE SCALE GENOMIC DNA]</scope>
    <source>
        <strain evidence="2">JCM 6307</strain>
    </source>
</reference>
<keyword evidence="2" id="KW-1185">Reference proteome</keyword>
<protein>
    <submittedName>
        <fullName evidence="1">Uncharacterized protein</fullName>
    </submittedName>
</protein>
<organism evidence="1 2">
    <name type="scientific">Streptomyces thermolineatus</name>
    <dbReference type="NCBI Taxonomy" id="44033"/>
    <lineage>
        <taxon>Bacteria</taxon>
        <taxon>Bacillati</taxon>
        <taxon>Actinomycetota</taxon>
        <taxon>Actinomycetes</taxon>
        <taxon>Kitasatosporales</taxon>
        <taxon>Streptomycetaceae</taxon>
        <taxon>Streptomyces</taxon>
    </lineage>
</organism>
<evidence type="ECO:0000313" key="1">
    <source>
        <dbReference type="EMBL" id="GAA2503550.1"/>
    </source>
</evidence>
<dbReference type="EMBL" id="BAAATA010000034">
    <property type="protein sequence ID" value="GAA2503550.1"/>
    <property type="molecule type" value="Genomic_DNA"/>
</dbReference>
<proteinExistence type="predicted"/>
<gene>
    <name evidence="1" type="ORF">GCM10010406_45130</name>
</gene>
<evidence type="ECO:0000313" key="2">
    <source>
        <dbReference type="Proteomes" id="UP001501358"/>
    </source>
</evidence>
<sequence>MTVYSSLLVVKDLDPASFGPVLARCFGVDPDSVDVTDDDSPPDEERNWDALVFCDYARVRYDISWILNVYVREPVTRLPDEASLAAELASLIGSVLFYDARVPDPSAHWAVTPSGTVTRARLHEDDGDPPSYTVDALEEAIPELPHVRVGPIRE</sequence>
<name>A0ABP5ZU40_9ACTN</name>